<accession>A0ABP4E292</accession>
<reference evidence="2" key="1">
    <citation type="journal article" date="2019" name="Int. J. Syst. Evol. Microbiol.">
        <title>The Global Catalogue of Microorganisms (GCM) 10K type strain sequencing project: providing services to taxonomists for standard genome sequencing and annotation.</title>
        <authorList>
            <consortium name="The Broad Institute Genomics Platform"/>
            <consortium name="The Broad Institute Genome Sequencing Center for Infectious Disease"/>
            <person name="Wu L."/>
            <person name="Ma J."/>
        </authorList>
    </citation>
    <scope>NUCLEOTIDE SEQUENCE [LARGE SCALE GENOMIC DNA]</scope>
    <source>
        <strain evidence="2">JCM 13002</strain>
    </source>
</reference>
<comment type="caution">
    <text evidence="1">The sequence shown here is derived from an EMBL/GenBank/DDBJ whole genome shotgun (WGS) entry which is preliminary data.</text>
</comment>
<name>A0ABP4E292_9ACTN</name>
<sequence length="61" mass="6593">MSAPTTTAETTVVLVLDEPSATESGRCPECFGWGFTWLRRQDTEPTPGPDCHPCHGTGTAW</sequence>
<evidence type="ECO:0000313" key="1">
    <source>
        <dbReference type="EMBL" id="GAA1088640.1"/>
    </source>
</evidence>
<protein>
    <submittedName>
        <fullName evidence="1">Uncharacterized protein</fullName>
    </submittedName>
</protein>
<gene>
    <name evidence="1" type="ORF">GCM10009663_35330</name>
</gene>
<keyword evidence="2" id="KW-1185">Reference proteome</keyword>
<dbReference type="EMBL" id="BAAALD010000031">
    <property type="protein sequence ID" value="GAA1088640.1"/>
    <property type="molecule type" value="Genomic_DNA"/>
</dbReference>
<evidence type="ECO:0000313" key="2">
    <source>
        <dbReference type="Proteomes" id="UP001499987"/>
    </source>
</evidence>
<organism evidence="1 2">
    <name type="scientific">Kitasatospora arboriphila</name>
    <dbReference type="NCBI Taxonomy" id="258052"/>
    <lineage>
        <taxon>Bacteria</taxon>
        <taxon>Bacillati</taxon>
        <taxon>Actinomycetota</taxon>
        <taxon>Actinomycetes</taxon>
        <taxon>Kitasatosporales</taxon>
        <taxon>Streptomycetaceae</taxon>
        <taxon>Kitasatospora</taxon>
    </lineage>
</organism>
<proteinExistence type="predicted"/>
<dbReference type="Proteomes" id="UP001499987">
    <property type="component" value="Unassembled WGS sequence"/>
</dbReference>